<evidence type="ECO:0000256" key="1">
    <source>
        <dbReference type="PROSITE-ProRule" id="PRU00023"/>
    </source>
</evidence>
<evidence type="ECO:0000313" key="3">
    <source>
        <dbReference type="EMBL" id="PRP78239.1"/>
    </source>
</evidence>
<proteinExistence type="predicted"/>
<dbReference type="EMBL" id="MDYQ01000234">
    <property type="protein sequence ID" value="PRP78239.1"/>
    <property type="molecule type" value="Genomic_DNA"/>
</dbReference>
<dbReference type="Gene3D" id="1.25.40.20">
    <property type="entry name" value="Ankyrin repeat-containing domain"/>
    <property type="match status" value="1"/>
</dbReference>
<accession>A0A2P6N2Q0</accession>
<dbReference type="SMART" id="SM00248">
    <property type="entry name" value="ANK"/>
    <property type="match status" value="3"/>
</dbReference>
<dbReference type="SUPFAM" id="SSF53474">
    <property type="entry name" value="alpha/beta-Hydrolases"/>
    <property type="match status" value="1"/>
</dbReference>
<gene>
    <name evidence="3" type="ORF">PROFUN_13849</name>
</gene>
<feature type="repeat" description="ANK" evidence="1">
    <location>
        <begin position="123"/>
        <end position="155"/>
    </location>
</feature>
<reference evidence="3 4" key="1">
    <citation type="journal article" date="2018" name="Genome Biol. Evol.">
        <title>Multiple Roots of Fruiting Body Formation in Amoebozoa.</title>
        <authorList>
            <person name="Hillmann F."/>
            <person name="Forbes G."/>
            <person name="Novohradska S."/>
            <person name="Ferling I."/>
            <person name="Riege K."/>
            <person name="Groth M."/>
            <person name="Westermann M."/>
            <person name="Marz M."/>
            <person name="Spaller T."/>
            <person name="Winckler T."/>
            <person name="Schaap P."/>
            <person name="Glockner G."/>
        </authorList>
    </citation>
    <scope>NUCLEOTIDE SEQUENCE [LARGE SCALE GENOMIC DNA]</scope>
    <source>
        <strain evidence="3 4">Jena</strain>
    </source>
</reference>
<keyword evidence="1" id="KW-0040">ANK repeat</keyword>
<dbReference type="GO" id="GO:0008374">
    <property type="term" value="F:O-acyltransferase activity"/>
    <property type="evidence" value="ECO:0007669"/>
    <property type="project" value="InterPro"/>
</dbReference>
<organism evidence="3 4">
    <name type="scientific">Planoprotostelium fungivorum</name>
    <dbReference type="NCBI Taxonomy" id="1890364"/>
    <lineage>
        <taxon>Eukaryota</taxon>
        <taxon>Amoebozoa</taxon>
        <taxon>Evosea</taxon>
        <taxon>Variosea</taxon>
        <taxon>Cavosteliida</taxon>
        <taxon>Cavosteliaceae</taxon>
        <taxon>Planoprotostelium</taxon>
    </lineage>
</organism>
<dbReference type="PROSITE" id="PS50297">
    <property type="entry name" value="ANK_REP_REGION"/>
    <property type="match status" value="2"/>
</dbReference>
<protein>
    <submittedName>
        <fullName evidence="3">Uncharacterized protein</fullName>
    </submittedName>
</protein>
<dbReference type="Gene3D" id="3.40.50.1820">
    <property type="entry name" value="alpha/beta hydrolase"/>
    <property type="match status" value="2"/>
</dbReference>
<dbReference type="Pfam" id="PF12796">
    <property type="entry name" value="Ank_2"/>
    <property type="match status" value="2"/>
</dbReference>
<dbReference type="InParanoid" id="A0A2P6N2Q0"/>
<feature type="region of interest" description="Disordered" evidence="2">
    <location>
        <begin position="269"/>
        <end position="325"/>
    </location>
</feature>
<dbReference type="PROSITE" id="PS50088">
    <property type="entry name" value="ANK_REPEAT"/>
    <property type="match status" value="2"/>
</dbReference>
<name>A0A2P6N2Q0_9EUKA</name>
<dbReference type="Pfam" id="PF02450">
    <property type="entry name" value="LCAT"/>
    <property type="match status" value="1"/>
</dbReference>
<dbReference type="STRING" id="1890364.A0A2P6N2Q0"/>
<dbReference type="PANTHER" id="PTHR11440">
    <property type="entry name" value="LECITHIN-CHOLESTEROL ACYLTRANSFERASE-RELATED"/>
    <property type="match status" value="1"/>
</dbReference>
<sequence>MKALDQLRKKAQIQESLGKFASSFEDLRNRLSSSDLNNASQASLPFNPALEHPATESFEVAFQDATFIQQIVQYHGRVRGNIEDANGYTLIQATAAYNREDILQAIKASCSADQFDVDHPDKNGWTALHIACYMNHLLVAGTLIGFGADPQKKNVDGNSPVRLPVKENSETDGPLSGLDVLYILKMMKDKNVDWNVTNDRQETPLHSACLGGSSLDVISFLIRQGADAEAENRNGDKPMIFASRRDAEWAQGVLQTITEQREWLKHNTFSGTTEAPPPSAVFPPIQNESMMGGSDHDDDSDPAEPSTVTSPVMDRESSEGSTRQPSLAPVILVPGLCSSALEVWESPWNKKGDMSWHRSRLWISVGKLGKQRKRWLKHYMLEDGWRDPPRELTEVDIKVRPVEGLHGIDFLSQDMLVKDATVVFSSLISHLSTIGYDSRSLYAATYDWRIPPSKLEERDGFFTKMMGMIEIAIKINGGRKALIIAHSMGNRLTHYFFNWVEKNYGKEWIDRNIETYFAVGAPWLGSPKTVRGTVVGEKFGLDLFLNDEEGSMICRNTGSMPWLFPLRTDLLKYGEIAHMRRKQNTPDPAQTTIRTELEMYQHYEPIPLMVACKLSGASNTWTNFEKHYKTDDLFWGPNATNPQAESKEGDERATGMKVLEMPSVKHIVCIHGINLKTEVTYFFKRDKKGVFQLDSEVNMELDGLTVKGGIGYETSSTTQSMSRFGGKASGDGTVPYISLNYPQFWMESNKNKDVSIEMHEIQGAEHRNILQNKEFFAILDRYLLRERQTEGAFSCFPREEEPVSTERARDTLQLVLSSDRHSGGIQFGC</sequence>
<keyword evidence="4" id="KW-1185">Reference proteome</keyword>
<dbReference type="InterPro" id="IPR029058">
    <property type="entry name" value="AB_hydrolase_fold"/>
</dbReference>
<feature type="repeat" description="ANK" evidence="1">
    <location>
        <begin position="200"/>
        <end position="233"/>
    </location>
</feature>
<dbReference type="AlphaFoldDB" id="A0A2P6N2Q0"/>
<dbReference type="InterPro" id="IPR003386">
    <property type="entry name" value="LACT/PDAT_acylTrfase"/>
</dbReference>
<comment type="caution">
    <text evidence="3">The sequence shown here is derived from an EMBL/GenBank/DDBJ whole genome shotgun (WGS) entry which is preliminary data.</text>
</comment>
<dbReference type="SUPFAM" id="SSF48403">
    <property type="entry name" value="Ankyrin repeat"/>
    <property type="match status" value="1"/>
</dbReference>
<evidence type="ECO:0000313" key="4">
    <source>
        <dbReference type="Proteomes" id="UP000241769"/>
    </source>
</evidence>
<evidence type="ECO:0000256" key="2">
    <source>
        <dbReference type="SAM" id="MobiDB-lite"/>
    </source>
</evidence>
<dbReference type="Proteomes" id="UP000241769">
    <property type="component" value="Unassembled WGS sequence"/>
</dbReference>
<dbReference type="InterPro" id="IPR002110">
    <property type="entry name" value="Ankyrin_rpt"/>
</dbReference>
<dbReference type="GO" id="GO:0006629">
    <property type="term" value="P:lipid metabolic process"/>
    <property type="evidence" value="ECO:0007669"/>
    <property type="project" value="InterPro"/>
</dbReference>
<dbReference type="InterPro" id="IPR036770">
    <property type="entry name" value="Ankyrin_rpt-contain_sf"/>
</dbReference>
<dbReference type="OrthoDB" id="190846at2759"/>